<organism evidence="8 9">
    <name type="scientific">Allocatelliglobosispora scoriae</name>
    <dbReference type="NCBI Taxonomy" id="643052"/>
    <lineage>
        <taxon>Bacteria</taxon>
        <taxon>Bacillati</taxon>
        <taxon>Actinomycetota</taxon>
        <taxon>Actinomycetes</taxon>
        <taxon>Micromonosporales</taxon>
        <taxon>Micromonosporaceae</taxon>
        <taxon>Allocatelliglobosispora</taxon>
    </lineage>
</organism>
<comment type="caution">
    <text evidence="8">The sequence shown here is derived from an EMBL/GenBank/DDBJ whole genome shotgun (WGS) entry which is preliminary data.</text>
</comment>
<dbReference type="InterPro" id="IPR011251">
    <property type="entry name" value="Luciferase-like_dom"/>
</dbReference>
<dbReference type="PANTHER" id="PTHR30011:SF16">
    <property type="entry name" value="C2H2 FINGER DOMAIN TRANSCRIPTION FACTOR (EUROFUNG)-RELATED"/>
    <property type="match status" value="1"/>
</dbReference>
<dbReference type="RefSeq" id="WP_246466226.1">
    <property type="nucleotide sequence ID" value="NZ_JACHMN010000002.1"/>
</dbReference>
<dbReference type="EMBL" id="JACHMN010000002">
    <property type="protein sequence ID" value="MBB5868221.1"/>
    <property type="molecule type" value="Genomic_DNA"/>
</dbReference>
<dbReference type="Pfam" id="PF00296">
    <property type="entry name" value="Bac_luciferase"/>
    <property type="match status" value="1"/>
</dbReference>
<evidence type="ECO:0000256" key="3">
    <source>
        <dbReference type="ARBA" id="ARBA00023002"/>
    </source>
</evidence>
<dbReference type="AlphaFoldDB" id="A0A841BN06"/>
<evidence type="ECO:0000256" key="1">
    <source>
        <dbReference type="ARBA" id="ARBA00022630"/>
    </source>
</evidence>
<dbReference type="GO" id="GO:0016705">
    <property type="term" value="F:oxidoreductase activity, acting on paired donors, with incorporation or reduction of molecular oxygen"/>
    <property type="evidence" value="ECO:0007669"/>
    <property type="project" value="InterPro"/>
</dbReference>
<feature type="binding site" evidence="6">
    <location>
        <position position="52"/>
    </location>
    <ligand>
        <name>FMN</name>
        <dbReference type="ChEBI" id="CHEBI:58210"/>
    </ligand>
</feature>
<feature type="domain" description="Luciferase-like" evidence="7">
    <location>
        <begin position="22"/>
        <end position="379"/>
    </location>
</feature>
<dbReference type="NCBIfam" id="TIGR03860">
    <property type="entry name" value="FMN_nitrolo"/>
    <property type="match status" value="1"/>
</dbReference>
<keyword evidence="9" id="KW-1185">Reference proteome</keyword>
<protein>
    <submittedName>
        <fullName evidence="8">FMN-dependent oxidoreductase (Nitrilotriacetate monooxygenase family)</fullName>
    </submittedName>
</protein>
<evidence type="ECO:0000256" key="5">
    <source>
        <dbReference type="ARBA" id="ARBA00033748"/>
    </source>
</evidence>
<dbReference type="SUPFAM" id="SSF51679">
    <property type="entry name" value="Bacterial luciferase-like"/>
    <property type="match status" value="1"/>
</dbReference>
<dbReference type="CDD" id="cd01095">
    <property type="entry name" value="Nitrilotriacetate_monoxgenase"/>
    <property type="match status" value="1"/>
</dbReference>
<keyword evidence="4 8" id="KW-0503">Monooxygenase</keyword>
<reference evidence="8 9" key="1">
    <citation type="submission" date="2020-08" db="EMBL/GenBank/DDBJ databases">
        <title>Sequencing the genomes of 1000 actinobacteria strains.</title>
        <authorList>
            <person name="Klenk H.-P."/>
        </authorList>
    </citation>
    <scope>NUCLEOTIDE SEQUENCE [LARGE SCALE GENOMIC DNA]</scope>
    <source>
        <strain evidence="8 9">DSM 45362</strain>
    </source>
</reference>
<feature type="binding site" evidence="6">
    <location>
        <position position="214"/>
    </location>
    <ligand>
        <name>FMN</name>
        <dbReference type="ChEBI" id="CHEBI:58210"/>
    </ligand>
</feature>
<dbReference type="InterPro" id="IPR036661">
    <property type="entry name" value="Luciferase-like_sf"/>
</dbReference>
<keyword evidence="2 6" id="KW-0288">FMN</keyword>
<dbReference type="InterPro" id="IPR016215">
    <property type="entry name" value="NTA_MOA"/>
</dbReference>
<evidence type="ECO:0000259" key="7">
    <source>
        <dbReference type="Pfam" id="PF00296"/>
    </source>
</evidence>
<keyword evidence="3" id="KW-0560">Oxidoreductase</keyword>
<comment type="similarity">
    <text evidence="5">Belongs to the NtaA/SnaA/DszA monooxygenase family.</text>
</comment>
<feature type="binding site" evidence="6">
    <location>
        <position position="89"/>
    </location>
    <ligand>
        <name>FMN</name>
        <dbReference type="ChEBI" id="CHEBI:58210"/>
    </ligand>
</feature>
<gene>
    <name evidence="8" type="ORF">F4553_001600</name>
</gene>
<feature type="binding site" evidence="6">
    <location>
        <position position="143"/>
    </location>
    <ligand>
        <name>FMN</name>
        <dbReference type="ChEBI" id="CHEBI:58210"/>
    </ligand>
</feature>
<dbReference type="PIRSF" id="PIRSF000337">
    <property type="entry name" value="NTA_MOA"/>
    <property type="match status" value="1"/>
</dbReference>
<evidence type="ECO:0000256" key="4">
    <source>
        <dbReference type="ARBA" id="ARBA00023033"/>
    </source>
</evidence>
<dbReference type="GO" id="GO:0004497">
    <property type="term" value="F:monooxygenase activity"/>
    <property type="evidence" value="ECO:0007669"/>
    <property type="project" value="UniProtKB-KW"/>
</dbReference>
<accession>A0A841BN06</accession>
<evidence type="ECO:0000313" key="8">
    <source>
        <dbReference type="EMBL" id="MBB5868221.1"/>
    </source>
</evidence>
<feature type="binding site" evidence="6">
    <location>
        <position position="139"/>
    </location>
    <ligand>
        <name>FMN</name>
        <dbReference type="ChEBI" id="CHEBI:58210"/>
    </ligand>
</feature>
<name>A0A841BN06_9ACTN</name>
<feature type="binding site" evidence="6">
    <location>
        <position position="213"/>
    </location>
    <ligand>
        <name>FMN</name>
        <dbReference type="ChEBI" id="CHEBI:58210"/>
    </ligand>
</feature>
<evidence type="ECO:0000256" key="6">
    <source>
        <dbReference type="PIRSR" id="PIRSR000337-1"/>
    </source>
</evidence>
<keyword evidence="1 6" id="KW-0285">Flavoprotein</keyword>
<dbReference type="Proteomes" id="UP000587527">
    <property type="component" value="Unassembled WGS sequence"/>
</dbReference>
<evidence type="ECO:0000256" key="2">
    <source>
        <dbReference type="ARBA" id="ARBA00022643"/>
    </source>
</evidence>
<proteinExistence type="inferred from homology"/>
<sequence>MSIGMNILGLGGHSSAWRYAEVDPMSYIDIDYYRNIGRISERGTLDAIFLADGPALAGNPAGGPAGRLEPTLVLTAIALATERIGVIATASTSYNSPYNLARRIASLDHISGGRAAWNVVTTAGDAAARNFGLTGAPIHDDRYGRAEEFVEIAVKLWDSWEDDAIIADRERGVFADAAKVHSIDHVGTHFSVRGPMNIPRSPQGRPVLVQAGSSEQGKSLGARHADAIFTTQTTLEDGQAFYSEMRARAAAFGRDPDSIKIMPGLSTVIGSTEAEALARQAELDDIQGFESQLSQMAQRLQLDPKDLDVDSELPWHLIGEVGRVENGSHGFFEAQINLARREKLTVRQLSGRIRSGHRLVAGSPEQIADTLEEWFRKGAADGFNIMPDMFPSGAEIFVDHVVPELRRRGVFRTEYTGTTLRDHLGLSRPASQYA</sequence>
<evidence type="ECO:0000313" key="9">
    <source>
        <dbReference type="Proteomes" id="UP000587527"/>
    </source>
</evidence>
<dbReference type="Gene3D" id="3.20.20.30">
    <property type="entry name" value="Luciferase-like domain"/>
    <property type="match status" value="1"/>
</dbReference>
<dbReference type="InterPro" id="IPR051260">
    <property type="entry name" value="Diverse_substr_monoxygenases"/>
</dbReference>
<dbReference type="PANTHER" id="PTHR30011">
    <property type="entry name" value="ALKANESULFONATE MONOOXYGENASE-RELATED"/>
    <property type="match status" value="1"/>
</dbReference>